<dbReference type="PANTHER" id="PTHR21310:SF15">
    <property type="entry name" value="AMINOGLYCOSIDE PHOSPHOTRANSFERASE DOMAIN-CONTAINING PROTEIN"/>
    <property type="match status" value="1"/>
</dbReference>
<dbReference type="EC" id="2.7.1.-" evidence="2"/>
<dbReference type="InterPro" id="IPR002575">
    <property type="entry name" value="Aminoglycoside_PTrfase"/>
</dbReference>
<organism evidence="2 3">
    <name type="scientific">Breznakia pachnodae</name>
    <dbReference type="NCBI Taxonomy" id="265178"/>
    <lineage>
        <taxon>Bacteria</taxon>
        <taxon>Bacillati</taxon>
        <taxon>Bacillota</taxon>
        <taxon>Erysipelotrichia</taxon>
        <taxon>Erysipelotrichales</taxon>
        <taxon>Erysipelotrichaceae</taxon>
        <taxon>Breznakia</taxon>
    </lineage>
</organism>
<comment type="caution">
    <text evidence="2">The sequence shown here is derived from an EMBL/GenBank/DDBJ whole genome shotgun (WGS) entry which is preliminary data.</text>
</comment>
<proteinExistence type="predicted"/>
<evidence type="ECO:0000313" key="3">
    <source>
        <dbReference type="Proteomes" id="UP001230220"/>
    </source>
</evidence>
<evidence type="ECO:0000259" key="1">
    <source>
        <dbReference type="Pfam" id="PF01636"/>
    </source>
</evidence>
<keyword evidence="2" id="KW-0808">Transferase</keyword>
<dbReference type="Gene3D" id="3.30.200.20">
    <property type="entry name" value="Phosphorylase Kinase, domain 1"/>
    <property type="match status" value="1"/>
</dbReference>
<evidence type="ECO:0000313" key="2">
    <source>
        <dbReference type="EMBL" id="MDQ0361444.1"/>
    </source>
</evidence>
<dbReference type="GO" id="GO:0016740">
    <property type="term" value="F:transferase activity"/>
    <property type="evidence" value="ECO:0007669"/>
    <property type="project" value="UniProtKB-KW"/>
</dbReference>
<dbReference type="PANTHER" id="PTHR21310">
    <property type="entry name" value="AMINOGLYCOSIDE PHOSPHOTRANSFERASE-RELATED-RELATED"/>
    <property type="match status" value="1"/>
</dbReference>
<dbReference type="InterPro" id="IPR051678">
    <property type="entry name" value="AGP_Transferase"/>
</dbReference>
<dbReference type="EMBL" id="JAUSUR010000003">
    <property type="protein sequence ID" value="MDQ0361444.1"/>
    <property type="molecule type" value="Genomic_DNA"/>
</dbReference>
<gene>
    <name evidence="2" type="ORF">J2S15_002191</name>
</gene>
<sequence>MNKIEIKKLITSQYPDYIITSITSLGSGYDSDAYLINNEYVFKFPKHELAARNLYKEAKVLLEIRDQLPIKVPAIIFTCEKENTMKFVGYEKIEGTEITPEIFNTLDEEVKERLAKELAAFFKSLHGIKLQTPIEGLEVDKKEKCRKEYEAVKEAAYPKLNEFVRNQIDTMYEKILNCEFTYTKSLVYTDFGASNVFFDIETNEICGIVDFGDIAIYDQDIDFICLLHTQEEGFNQNFVDKIIKYYGCKELDSILRKSDFLSFYSPFDYIWLGHTFNMDEHIDENINIIKNGIPDYEKNIEIEKNYINYI</sequence>
<reference evidence="2 3" key="1">
    <citation type="submission" date="2023-07" db="EMBL/GenBank/DDBJ databases">
        <title>Genomic Encyclopedia of Type Strains, Phase IV (KMG-IV): sequencing the most valuable type-strain genomes for metagenomic binning, comparative biology and taxonomic classification.</title>
        <authorList>
            <person name="Goeker M."/>
        </authorList>
    </citation>
    <scope>NUCLEOTIDE SEQUENCE [LARGE SCALE GENOMIC DNA]</scope>
    <source>
        <strain evidence="2 3">DSM 16784</strain>
    </source>
</reference>
<name>A0ABU0E3X9_9FIRM</name>
<dbReference type="SUPFAM" id="SSF56112">
    <property type="entry name" value="Protein kinase-like (PK-like)"/>
    <property type="match status" value="1"/>
</dbReference>
<dbReference type="Gene3D" id="3.90.1200.10">
    <property type="match status" value="1"/>
</dbReference>
<dbReference type="InterPro" id="IPR011009">
    <property type="entry name" value="Kinase-like_dom_sf"/>
</dbReference>
<dbReference type="Proteomes" id="UP001230220">
    <property type="component" value="Unassembled WGS sequence"/>
</dbReference>
<dbReference type="Pfam" id="PF01636">
    <property type="entry name" value="APH"/>
    <property type="match status" value="1"/>
</dbReference>
<protein>
    <submittedName>
        <fullName evidence="2">Aminoglycoside 2''-phosphotransferase</fullName>
        <ecNumber evidence="2">2.7.1.-</ecNumber>
    </submittedName>
</protein>
<keyword evidence="3" id="KW-1185">Reference proteome</keyword>
<feature type="domain" description="Aminoglycoside phosphotransferase" evidence="1">
    <location>
        <begin position="22"/>
        <end position="249"/>
    </location>
</feature>
<dbReference type="RefSeq" id="WP_307408166.1">
    <property type="nucleotide sequence ID" value="NZ_JAUSUR010000003.1"/>
</dbReference>
<accession>A0ABU0E3X9</accession>